<organism evidence="1 2">
    <name type="scientific">Smallanthus sonchifolius</name>
    <dbReference type="NCBI Taxonomy" id="185202"/>
    <lineage>
        <taxon>Eukaryota</taxon>
        <taxon>Viridiplantae</taxon>
        <taxon>Streptophyta</taxon>
        <taxon>Embryophyta</taxon>
        <taxon>Tracheophyta</taxon>
        <taxon>Spermatophyta</taxon>
        <taxon>Magnoliopsida</taxon>
        <taxon>eudicotyledons</taxon>
        <taxon>Gunneridae</taxon>
        <taxon>Pentapetalae</taxon>
        <taxon>asterids</taxon>
        <taxon>campanulids</taxon>
        <taxon>Asterales</taxon>
        <taxon>Asteraceae</taxon>
        <taxon>Asteroideae</taxon>
        <taxon>Heliantheae alliance</taxon>
        <taxon>Millerieae</taxon>
        <taxon>Smallanthus</taxon>
    </lineage>
</organism>
<reference evidence="2" key="1">
    <citation type="journal article" date="2022" name="Mol. Ecol. Resour.">
        <title>The genomes of chicory, endive, great burdock and yacon provide insights into Asteraceae palaeo-polyploidization history and plant inulin production.</title>
        <authorList>
            <person name="Fan W."/>
            <person name="Wang S."/>
            <person name="Wang H."/>
            <person name="Wang A."/>
            <person name="Jiang F."/>
            <person name="Liu H."/>
            <person name="Zhao H."/>
            <person name="Xu D."/>
            <person name="Zhang Y."/>
        </authorList>
    </citation>
    <scope>NUCLEOTIDE SEQUENCE [LARGE SCALE GENOMIC DNA]</scope>
    <source>
        <strain evidence="2">cv. Yunnan</strain>
    </source>
</reference>
<reference evidence="1 2" key="2">
    <citation type="journal article" date="2022" name="Mol. Ecol. Resour.">
        <title>The genomes of chicory, endive, great burdock and yacon provide insights into Asteraceae paleo-polyploidization history and plant inulin production.</title>
        <authorList>
            <person name="Fan W."/>
            <person name="Wang S."/>
            <person name="Wang H."/>
            <person name="Wang A."/>
            <person name="Jiang F."/>
            <person name="Liu H."/>
            <person name="Zhao H."/>
            <person name="Xu D."/>
            <person name="Zhang Y."/>
        </authorList>
    </citation>
    <scope>NUCLEOTIDE SEQUENCE [LARGE SCALE GENOMIC DNA]</scope>
    <source>
        <strain evidence="2">cv. Yunnan</strain>
        <tissue evidence="1">Leaves</tissue>
    </source>
</reference>
<evidence type="ECO:0000313" key="1">
    <source>
        <dbReference type="EMBL" id="KAI3786975.1"/>
    </source>
</evidence>
<accession>A0ACB9GTZ9</accession>
<dbReference type="EMBL" id="CM042030">
    <property type="protein sequence ID" value="KAI3786975.1"/>
    <property type="molecule type" value="Genomic_DNA"/>
</dbReference>
<comment type="caution">
    <text evidence="1">The sequence shown here is derived from an EMBL/GenBank/DDBJ whole genome shotgun (WGS) entry which is preliminary data.</text>
</comment>
<keyword evidence="2" id="KW-1185">Reference proteome</keyword>
<evidence type="ECO:0000313" key="2">
    <source>
        <dbReference type="Proteomes" id="UP001056120"/>
    </source>
</evidence>
<proteinExistence type="predicted"/>
<dbReference type="Proteomes" id="UP001056120">
    <property type="component" value="Linkage Group LG13"/>
</dbReference>
<sequence>MSNPQAVSHPTVSSSAIGLGSSSILGNLNDSLHHSHMNQFNTFHRRIDPFSLFDPFAATLKHPRTPRNPSFDYPFADSDHMSKRARLIEITEMKVDLSVEDGHLCNTGKLIEELEGKLRNQLDQDLCSSSYAIQLRDGFGTLSTP</sequence>
<name>A0ACB9GTZ9_9ASTR</name>
<protein>
    <submittedName>
        <fullName evidence="1">Uncharacterized protein</fullName>
    </submittedName>
</protein>
<gene>
    <name evidence="1" type="ORF">L1987_41095</name>
</gene>